<dbReference type="Pfam" id="PF04773">
    <property type="entry name" value="FecR"/>
    <property type="match status" value="1"/>
</dbReference>
<dbReference type="RefSeq" id="WP_201073717.1">
    <property type="nucleotide sequence ID" value="NZ_CP067420.1"/>
</dbReference>
<sequence>MIAPVMGMLACFPPLSPEAAEPIAQIKTVSGIGTVSRGAWTLEAEAGGALFEQDRLQTGADSSLGITFRDGSRISLGENSDFVVRQFVFEPQRGSLSFIVSLIRGALVYISGRIAALAPEAVRIRTVNGTVGVRGTRFAVRVPETTP</sequence>
<dbReference type="EMBL" id="CP067420">
    <property type="protein sequence ID" value="QQP88600.1"/>
    <property type="molecule type" value="Genomic_DNA"/>
</dbReference>
<accession>A0ABX7B2P7</accession>
<dbReference type="Proteomes" id="UP000595197">
    <property type="component" value="Chromosome"/>
</dbReference>
<dbReference type="PANTHER" id="PTHR38731">
    <property type="entry name" value="LIPL45-RELATED LIPOPROTEIN-RELATED"/>
    <property type="match status" value="1"/>
</dbReference>
<proteinExistence type="predicted"/>
<organism evidence="2 3">
    <name type="scientific">Skermanella cutis</name>
    <dbReference type="NCBI Taxonomy" id="2775420"/>
    <lineage>
        <taxon>Bacteria</taxon>
        <taxon>Pseudomonadati</taxon>
        <taxon>Pseudomonadota</taxon>
        <taxon>Alphaproteobacteria</taxon>
        <taxon>Rhodospirillales</taxon>
        <taxon>Azospirillaceae</taxon>
        <taxon>Skermanella</taxon>
    </lineage>
</organism>
<evidence type="ECO:0000259" key="1">
    <source>
        <dbReference type="Pfam" id="PF04773"/>
    </source>
</evidence>
<dbReference type="Gene3D" id="2.60.120.1440">
    <property type="match status" value="1"/>
</dbReference>
<reference evidence="2" key="1">
    <citation type="submission" date="2021-02" db="EMBL/GenBank/DDBJ databases">
        <title>Skermanella TT6 skin isolate.</title>
        <authorList>
            <person name="Lee K."/>
            <person name="Ganzorig M."/>
        </authorList>
    </citation>
    <scope>NUCLEOTIDE SEQUENCE</scope>
    <source>
        <strain evidence="2">TT6</strain>
    </source>
</reference>
<name>A0ABX7B2P7_9PROT</name>
<evidence type="ECO:0000313" key="3">
    <source>
        <dbReference type="Proteomes" id="UP000595197"/>
    </source>
</evidence>
<feature type="domain" description="FecR protein" evidence="1">
    <location>
        <begin position="54"/>
        <end position="142"/>
    </location>
</feature>
<gene>
    <name evidence="2" type="ORF">IGS68_21635</name>
</gene>
<keyword evidence="3" id="KW-1185">Reference proteome</keyword>
<dbReference type="InterPro" id="IPR006860">
    <property type="entry name" value="FecR"/>
</dbReference>
<evidence type="ECO:0000313" key="2">
    <source>
        <dbReference type="EMBL" id="QQP88600.1"/>
    </source>
</evidence>
<protein>
    <submittedName>
        <fullName evidence="2">FecR domain-containing protein</fullName>
    </submittedName>
</protein>